<protein>
    <submittedName>
        <fullName evidence="2">Uncharacterized protein</fullName>
    </submittedName>
</protein>
<feature type="transmembrane region" description="Helical" evidence="1">
    <location>
        <begin position="288"/>
        <end position="310"/>
    </location>
</feature>
<name>A0ABY5TUA9_9BACT</name>
<proteinExistence type="predicted"/>
<keyword evidence="1" id="KW-0472">Membrane</keyword>
<reference evidence="2" key="1">
    <citation type="submission" date="2022-08" db="EMBL/GenBank/DDBJ databases">
        <title>Complete genome sequence of Mycoplasma molare type strain H 542.</title>
        <authorList>
            <person name="Spergser J."/>
        </authorList>
    </citation>
    <scope>NUCLEOTIDE SEQUENCE</scope>
    <source>
        <strain evidence="2">H 542</strain>
    </source>
</reference>
<keyword evidence="1" id="KW-0812">Transmembrane</keyword>
<evidence type="ECO:0000313" key="2">
    <source>
        <dbReference type="EMBL" id="UWD33899.1"/>
    </source>
</evidence>
<organism evidence="2 3">
    <name type="scientific">Mesomycoplasma molare</name>
    <dbReference type="NCBI Taxonomy" id="171288"/>
    <lineage>
        <taxon>Bacteria</taxon>
        <taxon>Bacillati</taxon>
        <taxon>Mycoplasmatota</taxon>
        <taxon>Mycoplasmoidales</taxon>
        <taxon>Metamycoplasmataceae</taxon>
        <taxon>Mesomycoplasma</taxon>
    </lineage>
</organism>
<feature type="transmembrane region" description="Helical" evidence="1">
    <location>
        <begin position="65"/>
        <end position="85"/>
    </location>
</feature>
<accession>A0ABY5TUA9</accession>
<dbReference type="EMBL" id="CP103423">
    <property type="protein sequence ID" value="UWD33899.1"/>
    <property type="molecule type" value="Genomic_DNA"/>
</dbReference>
<feature type="transmembrane region" description="Helical" evidence="1">
    <location>
        <begin position="97"/>
        <end position="121"/>
    </location>
</feature>
<sequence length="315" mass="38517">MKQEYLNNDFTVMENFKNEKITSSLYLRLFSGSFLFFLNFMNFYWNRLIDRELAQKLYLKMVLKLYFLPLMIFLISIFNVVILMLNKTVINQYINDVGLIVICLIIPILIILLNPLLIFWAKKSMIQLYYKNYYKEHFNLLKEPIVKNYYITDLTEWKKSYFKIFRNKETKIWFLTSDYLVAKNKNFIRINFENTLEWKNEQKNLKIIYKNNNIFHFKGFFIKWIFLFLFLSHKLFFVKNVYQKYAEKISIKKFIFFNWLTFIIFFIAPLTLITIFTVNGSISDINLIILSYFSVIFLYPFMICPIRFYIVKKMI</sequence>
<dbReference type="RefSeq" id="WP_027123568.1">
    <property type="nucleotide sequence ID" value="NZ_CP103423.1"/>
</dbReference>
<gene>
    <name evidence="2" type="ORF">NX772_02190</name>
</gene>
<dbReference type="Proteomes" id="UP001058364">
    <property type="component" value="Chromosome"/>
</dbReference>
<evidence type="ECO:0000256" key="1">
    <source>
        <dbReference type="SAM" id="Phobius"/>
    </source>
</evidence>
<feature type="transmembrane region" description="Helical" evidence="1">
    <location>
        <begin position="221"/>
        <end position="242"/>
    </location>
</feature>
<keyword evidence="1" id="KW-1133">Transmembrane helix</keyword>
<evidence type="ECO:0000313" key="3">
    <source>
        <dbReference type="Proteomes" id="UP001058364"/>
    </source>
</evidence>
<keyword evidence="3" id="KW-1185">Reference proteome</keyword>
<feature type="transmembrane region" description="Helical" evidence="1">
    <location>
        <begin position="254"/>
        <end position="276"/>
    </location>
</feature>
<feature type="transmembrane region" description="Helical" evidence="1">
    <location>
        <begin position="25"/>
        <end position="45"/>
    </location>
</feature>